<dbReference type="Proteomes" id="UP000573327">
    <property type="component" value="Unassembled WGS sequence"/>
</dbReference>
<organism evidence="2 3">
    <name type="scientific">Kitasatospora gansuensis</name>
    <dbReference type="NCBI Taxonomy" id="258050"/>
    <lineage>
        <taxon>Bacteria</taxon>
        <taxon>Bacillati</taxon>
        <taxon>Actinomycetota</taxon>
        <taxon>Actinomycetes</taxon>
        <taxon>Kitasatosporales</taxon>
        <taxon>Streptomycetaceae</taxon>
        <taxon>Kitasatospora</taxon>
    </lineage>
</organism>
<reference evidence="2 3" key="1">
    <citation type="submission" date="2020-08" db="EMBL/GenBank/DDBJ databases">
        <title>Sequencing the genomes of 1000 actinobacteria strains.</title>
        <authorList>
            <person name="Klenk H.-P."/>
        </authorList>
    </citation>
    <scope>NUCLEOTIDE SEQUENCE [LARGE SCALE GENOMIC DNA]</scope>
    <source>
        <strain evidence="2 3">DSM 44786</strain>
    </source>
</reference>
<name>A0A7W7SG66_9ACTN</name>
<feature type="signal peptide" evidence="1">
    <location>
        <begin position="1"/>
        <end position="27"/>
    </location>
</feature>
<feature type="chain" id="PRO_5031497076" description="DUF11 domain-containing protein" evidence="1">
    <location>
        <begin position="28"/>
        <end position="176"/>
    </location>
</feature>
<keyword evidence="1" id="KW-0732">Signal</keyword>
<protein>
    <recommendedName>
        <fullName evidence="4">DUF11 domain-containing protein</fullName>
    </recommendedName>
</protein>
<evidence type="ECO:0008006" key="4">
    <source>
        <dbReference type="Google" id="ProtNLM"/>
    </source>
</evidence>
<evidence type="ECO:0000313" key="3">
    <source>
        <dbReference type="Proteomes" id="UP000573327"/>
    </source>
</evidence>
<keyword evidence="3" id="KW-1185">Reference proteome</keyword>
<accession>A0A7W7SG66</accession>
<evidence type="ECO:0000256" key="1">
    <source>
        <dbReference type="SAM" id="SignalP"/>
    </source>
</evidence>
<dbReference type="AlphaFoldDB" id="A0A7W7SG66"/>
<sequence>MARKLATVAAVCCVLVAVVAAAPAAPAAGRPGAGVRPGLHLPAPPVDRARAGQLKVMPQDTDPVPAGELATVRALVVNDGSDRSQAFTVVVTLPQGTTPEEPFFPENCAVDGLTVTCHYRKGLPAGNSAIAIIPARLAADATGVLNGGSATVSEDTAPDAADTGYYDVPVADAVLS</sequence>
<evidence type="ECO:0000313" key="2">
    <source>
        <dbReference type="EMBL" id="MBB4949879.1"/>
    </source>
</evidence>
<proteinExistence type="predicted"/>
<dbReference type="RefSeq" id="WP_184920548.1">
    <property type="nucleotide sequence ID" value="NZ_JACHJR010000001.1"/>
</dbReference>
<comment type="caution">
    <text evidence="2">The sequence shown here is derived from an EMBL/GenBank/DDBJ whole genome shotgun (WGS) entry which is preliminary data.</text>
</comment>
<gene>
    <name evidence="2" type="ORF">F4556_005414</name>
</gene>
<dbReference type="EMBL" id="JACHJR010000001">
    <property type="protein sequence ID" value="MBB4949879.1"/>
    <property type="molecule type" value="Genomic_DNA"/>
</dbReference>